<dbReference type="EMBL" id="CP098023">
    <property type="protein sequence ID" value="WKD49133.1"/>
    <property type="molecule type" value="Genomic_DNA"/>
</dbReference>
<feature type="transmembrane region" description="Helical" evidence="1">
    <location>
        <begin position="20"/>
        <end position="45"/>
    </location>
</feature>
<dbReference type="Proteomes" id="UP001321520">
    <property type="component" value="Chromosome"/>
</dbReference>
<keyword evidence="1" id="KW-1133">Transmembrane helix</keyword>
<accession>A0ABY9E806</accession>
<name>A0ABY9E806_9GAMM</name>
<keyword evidence="1" id="KW-0812">Transmembrane</keyword>
<reference evidence="2 3" key="1">
    <citation type="submission" date="2022-05" db="EMBL/GenBank/DDBJ databases">
        <title>Microbulbifer sp. nov., isolated from sponge.</title>
        <authorList>
            <person name="Gao L."/>
        </authorList>
    </citation>
    <scope>NUCLEOTIDE SEQUENCE [LARGE SCALE GENOMIC DNA]</scope>
    <source>
        <strain evidence="2 3">MI-G</strain>
    </source>
</reference>
<evidence type="ECO:0000313" key="3">
    <source>
        <dbReference type="Proteomes" id="UP001321520"/>
    </source>
</evidence>
<evidence type="ECO:0000256" key="1">
    <source>
        <dbReference type="SAM" id="Phobius"/>
    </source>
</evidence>
<evidence type="ECO:0000313" key="2">
    <source>
        <dbReference type="EMBL" id="WKD49133.1"/>
    </source>
</evidence>
<keyword evidence="3" id="KW-1185">Reference proteome</keyword>
<proteinExistence type="predicted"/>
<protein>
    <submittedName>
        <fullName evidence="2">Uncharacterized protein</fullName>
    </submittedName>
</protein>
<keyword evidence="1" id="KW-0472">Membrane</keyword>
<dbReference type="RefSeq" id="WP_301414921.1">
    <property type="nucleotide sequence ID" value="NZ_CP098023.1"/>
</dbReference>
<gene>
    <name evidence="2" type="ORF">M8T91_14705</name>
</gene>
<organism evidence="2 3">
    <name type="scientific">Microbulbifer spongiae</name>
    <dbReference type="NCBI Taxonomy" id="2944933"/>
    <lineage>
        <taxon>Bacteria</taxon>
        <taxon>Pseudomonadati</taxon>
        <taxon>Pseudomonadota</taxon>
        <taxon>Gammaproteobacteria</taxon>
        <taxon>Cellvibrionales</taxon>
        <taxon>Microbulbiferaceae</taxon>
        <taxon>Microbulbifer</taxon>
    </lineage>
</organism>
<sequence length="71" mass="7417">MITTFLQSGDQRLVLADTAGISVQVVVMVSTLGSIACALAALLYAGSVNCDVRDNSHLVVRVGIDIPESLQ</sequence>